<accession>A0ABY7HFF0</accession>
<name>A0ABY7HFF0_9BACT</name>
<dbReference type="PROSITE" id="PS51257">
    <property type="entry name" value="PROKAR_LIPOPROTEIN"/>
    <property type="match status" value="1"/>
</dbReference>
<dbReference type="Proteomes" id="UP001164459">
    <property type="component" value="Chromosome"/>
</dbReference>
<dbReference type="RefSeq" id="WP_269040372.1">
    <property type="nucleotide sequence ID" value="NZ_CP114040.1"/>
</dbReference>
<evidence type="ECO:0000256" key="1">
    <source>
        <dbReference type="SAM" id="MobiDB-lite"/>
    </source>
</evidence>
<proteinExistence type="predicted"/>
<sequence>MRALPILSMIALVLACSAPAQEAGSRPAPTTPAPAPAPAPEPAAQPPAAAGSIPVLPELRQASDAFMEALLSGTLIEQSGCLRVSPDGKQPGHLLIWQPGYTARRTGEQLEVVDGTGKVVARVGEPLRTGGGQVPMSDELQKQLKAPLDAACVGPYWLMGQLQAP</sequence>
<evidence type="ECO:0000256" key="2">
    <source>
        <dbReference type="SAM" id="SignalP"/>
    </source>
</evidence>
<keyword evidence="2" id="KW-0732">Signal</keyword>
<keyword evidence="4" id="KW-1185">Reference proteome</keyword>
<protein>
    <recommendedName>
        <fullName evidence="5">Lipoprotein</fullName>
    </recommendedName>
</protein>
<evidence type="ECO:0008006" key="5">
    <source>
        <dbReference type="Google" id="ProtNLM"/>
    </source>
</evidence>
<evidence type="ECO:0000313" key="4">
    <source>
        <dbReference type="Proteomes" id="UP001164459"/>
    </source>
</evidence>
<dbReference type="EMBL" id="CP114040">
    <property type="protein sequence ID" value="WAS98006.1"/>
    <property type="molecule type" value="Genomic_DNA"/>
</dbReference>
<reference evidence="3" key="1">
    <citation type="submission" date="2022-11" db="EMBL/GenBank/DDBJ databases">
        <title>Minimal conservation of predation-associated metabolite biosynthetic gene clusters underscores biosynthetic potential of Myxococcota including descriptions for ten novel species: Archangium lansinium sp. nov., Myxococcus landrumus sp. nov., Nannocystis bai.</title>
        <authorList>
            <person name="Ahearne A."/>
            <person name="Stevens C."/>
            <person name="Dowd S."/>
        </authorList>
    </citation>
    <scope>NUCLEOTIDE SEQUENCE</scope>
    <source>
        <strain evidence="3">Fl3</strain>
    </source>
</reference>
<feature type="compositionally biased region" description="Pro residues" evidence="1">
    <location>
        <begin position="29"/>
        <end position="45"/>
    </location>
</feature>
<organism evidence="3 4">
    <name type="scientific">Nannocystis punicea</name>
    <dbReference type="NCBI Taxonomy" id="2995304"/>
    <lineage>
        <taxon>Bacteria</taxon>
        <taxon>Pseudomonadati</taxon>
        <taxon>Myxococcota</taxon>
        <taxon>Polyangia</taxon>
        <taxon>Nannocystales</taxon>
        <taxon>Nannocystaceae</taxon>
        <taxon>Nannocystis</taxon>
    </lineage>
</organism>
<gene>
    <name evidence="3" type="ORF">O0S08_17840</name>
</gene>
<feature type="chain" id="PRO_5046408274" description="Lipoprotein" evidence="2">
    <location>
        <begin position="23"/>
        <end position="165"/>
    </location>
</feature>
<feature type="signal peptide" evidence="2">
    <location>
        <begin position="1"/>
        <end position="22"/>
    </location>
</feature>
<evidence type="ECO:0000313" key="3">
    <source>
        <dbReference type="EMBL" id="WAS98006.1"/>
    </source>
</evidence>
<feature type="region of interest" description="Disordered" evidence="1">
    <location>
        <begin position="22"/>
        <end position="50"/>
    </location>
</feature>